<accession>A0A8H7XJG4</accession>
<dbReference type="InterPro" id="IPR056884">
    <property type="entry name" value="NPHP3-like_N"/>
</dbReference>
<dbReference type="PRINTS" id="PR00830">
    <property type="entry name" value="ENDOLAPTASE"/>
</dbReference>
<name>A0A8H7XJG4_PSICU</name>
<dbReference type="EMBL" id="JAFIQS010000023">
    <property type="protein sequence ID" value="KAG5161917.1"/>
    <property type="molecule type" value="Genomic_DNA"/>
</dbReference>
<dbReference type="PANTHER" id="PTHR10039">
    <property type="entry name" value="AMELOGENIN"/>
    <property type="match status" value="1"/>
</dbReference>
<keyword evidence="1" id="KW-0677">Repeat</keyword>
<evidence type="ECO:0000256" key="1">
    <source>
        <dbReference type="ARBA" id="ARBA00022737"/>
    </source>
</evidence>
<organism evidence="3">
    <name type="scientific">Psilocybe cubensis</name>
    <name type="common">Psychedelic mushroom</name>
    <name type="synonym">Stropharia cubensis</name>
    <dbReference type="NCBI Taxonomy" id="181762"/>
    <lineage>
        <taxon>Eukaryota</taxon>
        <taxon>Fungi</taxon>
        <taxon>Dikarya</taxon>
        <taxon>Basidiomycota</taxon>
        <taxon>Agaricomycotina</taxon>
        <taxon>Agaricomycetes</taxon>
        <taxon>Agaricomycetidae</taxon>
        <taxon>Agaricales</taxon>
        <taxon>Agaricineae</taxon>
        <taxon>Strophariaceae</taxon>
        <taxon>Psilocybe</taxon>
    </lineage>
</organism>
<dbReference type="OrthoDB" id="5967843at2759"/>
<comment type="caution">
    <text evidence="3">The sequence shown here is derived from an EMBL/GenBank/DDBJ whole genome shotgun (WGS) entry which is preliminary data.</text>
</comment>
<protein>
    <recommendedName>
        <fullName evidence="2">Nephrocystin 3-like N-terminal domain-containing protein</fullName>
    </recommendedName>
</protein>
<dbReference type="PANTHER" id="PTHR10039:SF17">
    <property type="entry name" value="FUNGAL STAND N-TERMINAL GOODBYE DOMAIN-CONTAINING PROTEIN-RELATED"/>
    <property type="match status" value="1"/>
</dbReference>
<dbReference type="InterPro" id="IPR027417">
    <property type="entry name" value="P-loop_NTPase"/>
</dbReference>
<sequence>MGLGGMLVSAGILHFAEKLIRKRELGLHILKQHIAADAIYDSAERFPPAQCHPGTRERIIEAIIVWVNEPNPDKQVLWLHGPPGAGKSAVRHSIATILQEMSGNQKYGSSFFFAKGAPGRGDGNKLFCTIAYELAVNFPSYRSILDSVMQENPTLPTKLVNIQLHNLLIRPLRKVSNWPSHHPTVIIDGFDECSGGNSMQVVILSTISNAIMQHRIPLRFLIISRAEYWIADAFETGCLKFIVKRLSLRDDHEADAGIRHYLCEEFNRIYNENIEVMHSTPLPWPEKHIIERFVASASGQYVYASTIIKFVGDTPHCDPLDQLRLLTTAGPHEAFAFSELDSLYAAILSSYPRWDTLKRVITAIVLRCTISEAVMEHIFNVPPAELRHILRSMRPVIHKTEVKCPSLLQRLESTFGAPAYQQQWLTFHHLSFKEFITDSSRSGELNISQISAEMTVWCMLIRHLAGLLQGDTDIEGIVTRISMSQYRHWLDLMPSTMRPEYFEHPPKEGTATMIQELKNLLAVLDILSQEDTYTISHADYTSLLLDKLGYSLLRLRFEMEKKSKKRFKPGMKLFKALSNRVKLALTISVQQVLVTTPMDGPVFGHLIKQSWVGPFQYFDIAEICNETNMNDETILTELQKINRVVTLCCTHDGVGQVKIIPHFFKHQIHTIPSEYTDALRVSAWEAQILANIASKFSDLGKRALHIEAVNYIHITAFLDNARLSDIRSQHDLDDANRMTILNILNGPNRLVFEENDYTMIGKMEAAVKATFSALLPLYIEASTHCTALRSCCFTFEDLSVHLSAKPDGTYLWSKEKVSESTYGAPGLWIHLIDLIKIASENWHIVPADLYPHFSSFLLKGLSGVYYSILHPEFKETYATTASTTFQKLIWWMPHAIPTEDNLNMIRLMHYLWHKMDHNDQPIPPPRLCNLTMDFLTVRNLFVLY</sequence>
<reference evidence="3" key="1">
    <citation type="submission" date="2021-02" db="EMBL/GenBank/DDBJ databases">
        <title>Psilocybe cubensis genome.</title>
        <authorList>
            <person name="Mckernan K.J."/>
            <person name="Crawford S."/>
            <person name="Trippe A."/>
            <person name="Kane L.T."/>
            <person name="Mclaughlin S."/>
        </authorList>
    </citation>
    <scope>NUCLEOTIDE SEQUENCE [LARGE SCALE GENOMIC DNA]</scope>
    <source>
        <strain evidence="3">MGC-MH-2018</strain>
    </source>
</reference>
<evidence type="ECO:0000259" key="2">
    <source>
        <dbReference type="Pfam" id="PF24883"/>
    </source>
</evidence>
<feature type="domain" description="Nephrocystin 3-like N-terminal" evidence="2">
    <location>
        <begin position="64"/>
        <end position="225"/>
    </location>
</feature>
<dbReference type="Pfam" id="PF24883">
    <property type="entry name" value="NPHP3_N"/>
    <property type="match status" value="1"/>
</dbReference>
<proteinExistence type="predicted"/>
<evidence type="ECO:0000313" key="3">
    <source>
        <dbReference type="EMBL" id="KAG5161917.1"/>
    </source>
</evidence>
<dbReference type="SUPFAM" id="SSF52540">
    <property type="entry name" value="P-loop containing nucleoside triphosphate hydrolases"/>
    <property type="match status" value="1"/>
</dbReference>
<dbReference type="Gene3D" id="3.40.50.300">
    <property type="entry name" value="P-loop containing nucleotide triphosphate hydrolases"/>
    <property type="match status" value="1"/>
</dbReference>
<gene>
    <name evidence="3" type="ORF">JR316_013205</name>
</gene>
<dbReference type="AlphaFoldDB" id="A0A8H7XJG4"/>